<keyword evidence="1 3" id="KW-0378">Hydrolase</keyword>
<dbReference type="UniPathway" id="UPA00333">
    <property type="reaction ID" value="UER00454"/>
</dbReference>
<comment type="catalytic activity">
    <reaction evidence="3">
        <text>N-formyl-L-kynurenine + H2O = L-kynurenine + formate + H(+)</text>
        <dbReference type="Rhea" id="RHEA:13009"/>
        <dbReference type="ChEBI" id="CHEBI:15377"/>
        <dbReference type="ChEBI" id="CHEBI:15378"/>
        <dbReference type="ChEBI" id="CHEBI:15740"/>
        <dbReference type="ChEBI" id="CHEBI:57959"/>
        <dbReference type="ChEBI" id="CHEBI:58629"/>
        <dbReference type="EC" id="3.5.1.9"/>
    </reaction>
</comment>
<keyword evidence="2 3" id="KW-0823">Tryptophan catabolism</keyword>
<evidence type="ECO:0000259" key="4">
    <source>
        <dbReference type="Pfam" id="PF20434"/>
    </source>
</evidence>
<protein>
    <recommendedName>
        <fullName evidence="3">Kynurenine formamidase</fullName>
        <shortName evidence="3">KFA</shortName>
        <shortName evidence="3">KFase</shortName>
        <ecNumber evidence="3">3.5.1.9</ecNumber>
    </recommendedName>
    <alternativeName>
        <fullName evidence="3">Arylformamidase</fullName>
    </alternativeName>
    <alternativeName>
        <fullName evidence="3">N-formylkynurenine formamidase</fullName>
        <shortName evidence="3">FKF</shortName>
    </alternativeName>
</protein>
<evidence type="ECO:0000313" key="5">
    <source>
        <dbReference type="EMBL" id="KAA8571165.1"/>
    </source>
</evidence>
<feature type="short sequence motif" description="HGGXW" evidence="3">
    <location>
        <begin position="65"/>
        <end position="69"/>
    </location>
</feature>
<feature type="domain" description="BD-FAE-like" evidence="4">
    <location>
        <begin position="60"/>
        <end position="236"/>
    </location>
</feature>
<dbReference type="InterPro" id="IPR027519">
    <property type="entry name" value="KFase_ver/fungi-typ"/>
</dbReference>
<accession>A0A5M9JWJ6</accession>
<name>A0A5M9JWJ6_MONFR</name>
<sequence length="313" mass="35172">MATIEGLSPNADSNLLREDVKYGQEHDLQTLSIYTRKYPENGKSLMEAVSKSPPNSSKIWVIYIHGGAWRDPLVTSSSILPTINRLLHSSFEHKVFSLASINYRLSPHPSFPQDPSSIPKHTYRNAKHPDHIQDICSALSYLQSKYSIQDQYLLVGHSCGATLAMQILMGKEFLNSCGIPYESLNFKLPKYVLGVAGIYDLRLLRDKNPHPAYNDFLTKAFGSNEKVWDEVSPAKFPNFDEFGKSGKILAFATSQYDELVDEKQIDVMLENAQNVDGEVVVQNLKNILKRAHDEIWKTGDLADAIDVVLNSID</sequence>
<comment type="similarity">
    <text evidence="3">Belongs to the kynurenine formamidase family.</text>
</comment>
<reference evidence="5 6" key="1">
    <citation type="submission" date="2019-06" db="EMBL/GenBank/DDBJ databases">
        <title>Genome Sequence of the Brown Rot Fungal Pathogen Monilinia fructicola.</title>
        <authorList>
            <person name="De Miccolis Angelini R.M."/>
            <person name="Landi L."/>
            <person name="Abate D."/>
            <person name="Pollastro S."/>
            <person name="Romanazzi G."/>
            <person name="Faretra F."/>
        </authorList>
    </citation>
    <scope>NUCLEOTIDE SEQUENCE [LARGE SCALE GENOMIC DNA]</scope>
    <source>
        <strain evidence="5 6">Mfrc123</strain>
    </source>
</reference>
<dbReference type="PANTHER" id="PTHR48081:SF33">
    <property type="entry name" value="KYNURENINE FORMAMIDASE"/>
    <property type="match status" value="1"/>
</dbReference>
<dbReference type="Gene3D" id="3.40.50.1820">
    <property type="entry name" value="alpha/beta hydrolase"/>
    <property type="match status" value="1"/>
</dbReference>
<dbReference type="OrthoDB" id="420264at2759"/>
<dbReference type="HAMAP" id="MF_03014">
    <property type="entry name" value="KFase"/>
    <property type="match status" value="1"/>
</dbReference>
<dbReference type="SUPFAM" id="SSF53474">
    <property type="entry name" value="alpha/beta-Hydrolases"/>
    <property type="match status" value="1"/>
</dbReference>
<dbReference type="VEuPathDB" id="FungiDB:MFRU_058g00190"/>
<comment type="function">
    <text evidence="3">Catalyzes the hydrolysis of N-formyl-L-kynurenine to L-kynurenine, the second step in the kynurenine pathway of tryptophan degradation. Kynurenine may be further oxidized to nicotinic acid, NAD(H) and NADP(H). Required for elimination of toxic metabolites.</text>
</comment>
<keyword evidence="6" id="KW-1185">Reference proteome</keyword>
<gene>
    <name evidence="5" type="ORF">EYC84_000507</name>
</gene>
<comment type="domain">
    <text evidence="3">The main chain amide nitrogen atoms of the second glycine and its adjacent residue in the HGGXW motif define the oxyanion hole, and stabilize the oxyanion that forms during the nucleophilic attack by the catalytic serine during substrate cleavage.</text>
</comment>
<feature type="active site" evidence="3">
    <location>
        <position position="257"/>
    </location>
</feature>
<dbReference type="Pfam" id="PF20434">
    <property type="entry name" value="BD-FAE"/>
    <property type="match status" value="1"/>
</dbReference>
<evidence type="ECO:0000256" key="3">
    <source>
        <dbReference type="HAMAP-Rule" id="MF_03014"/>
    </source>
</evidence>
<dbReference type="GO" id="GO:0019441">
    <property type="term" value="P:L-tryptophan catabolic process to kynurenine"/>
    <property type="evidence" value="ECO:0007669"/>
    <property type="project" value="UniProtKB-UniRule"/>
</dbReference>
<dbReference type="InterPro" id="IPR029058">
    <property type="entry name" value="AB_hydrolase_fold"/>
</dbReference>
<dbReference type="GO" id="GO:0004061">
    <property type="term" value="F:arylformamidase activity"/>
    <property type="evidence" value="ECO:0007669"/>
    <property type="project" value="UniProtKB-UniRule"/>
</dbReference>
<evidence type="ECO:0000256" key="2">
    <source>
        <dbReference type="ARBA" id="ARBA00023079"/>
    </source>
</evidence>
<dbReference type="EC" id="3.5.1.9" evidence="3"/>
<dbReference type="EMBL" id="VICG01000006">
    <property type="protein sequence ID" value="KAA8571165.1"/>
    <property type="molecule type" value="Genomic_DNA"/>
</dbReference>
<dbReference type="Proteomes" id="UP000322873">
    <property type="component" value="Unassembled WGS sequence"/>
</dbReference>
<comment type="pathway">
    <text evidence="3">Amino-acid degradation; L-tryptophan degradation via kynurenine pathway; L-kynurenine from L-tryptophan: step 2/2.</text>
</comment>
<dbReference type="InterPro" id="IPR049492">
    <property type="entry name" value="BD-FAE-like_dom"/>
</dbReference>
<dbReference type="InterPro" id="IPR050300">
    <property type="entry name" value="GDXG_lipolytic_enzyme"/>
</dbReference>
<proteinExistence type="inferred from homology"/>
<comment type="subunit">
    <text evidence="3">Homodimer.</text>
</comment>
<dbReference type="AlphaFoldDB" id="A0A5M9JWJ6"/>
<feature type="active site" evidence="3">
    <location>
        <position position="292"/>
    </location>
</feature>
<feature type="active site" description="Nucleophile" evidence="3">
    <location>
        <position position="158"/>
    </location>
</feature>
<organism evidence="5 6">
    <name type="scientific">Monilinia fructicola</name>
    <name type="common">Brown rot fungus</name>
    <name type="synonym">Ciboria fructicola</name>
    <dbReference type="NCBI Taxonomy" id="38448"/>
    <lineage>
        <taxon>Eukaryota</taxon>
        <taxon>Fungi</taxon>
        <taxon>Dikarya</taxon>
        <taxon>Ascomycota</taxon>
        <taxon>Pezizomycotina</taxon>
        <taxon>Leotiomycetes</taxon>
        <taxon>Helotiales</taxon>
        <taxon>Sclerotiniaceae</taxon>
        <taxon>Monilinia</taxon>
    </lineage>
</organism>
<dbReference type="PANTHER" id="PTHR48081">
    <property type="entry name" value="AB HYDROLASE SUPERFAMILY PROTEIN C4A8.06C"/>
    <property type="match status" value="1"/>
</dbReference>
<dbReference type="GO" id="GO:0034354">
    <property type="term" value="P:'de novo' NAD+ biosynthetic process from L-tryptophan"/>
    <property type="evidence" value="ECO:0007669"/>
    <property type="project" value="UniProtKB-UniRule"/>
</dbReference>
<comment type="caution">
    <text evidence="5">The sequence shown here is derived from an EMBL/GenBank/DDBJ whole genome shotgun (WGS) entry which is preliminary data.</text>
</comment>
<evidence type="ECO:0000313" key="6">
    <source>
        <dbReference type="Proteomes" id="UP000322873"/>
    </source>
</evidence>
<evidence type="ECO:0000256" key="1">
    <source>
        <dbReference type="ARBA" id="ARBA00022801"/>
    </source>
</evidence>